<dbReference type="RefSeq" id="XP_040764459.1">
    <property type="nucleotide sequence ID" value="XM_040908895.1"/>
</dbReference>
<gene>
    <name evidence="1" type="ORF">LAESUDRAFT_725815</name>
</gene>
<sequence>MLPTSYSTQHALYGTSQSYPSLNFGDISGGLFGSQPFSSQSSLQSYQTGISGHDSSSPEVFKQSIQPVLGELARVQNLARSALAGIEHAYHPGTNPMQTASDMTALYQALQGLSEILRQSGVGALPVQPPDLSNPPKEQQLMVDTTKAIEALFQRQKRLQDSAAVVVSLLGTDHAARRAVRE</sequence>
<dbReference type="Proteomes" id="UP000076871">
    <property type="component" value="Unassembled WGS sequence"/>
</dbReference>
<dbReference type="GeneID" id="63825924"/>
<dbReference type="OrthoDB" id="3203574at2759"/>
<dbReference type="EMBL" id="KV427623">
    <property type="protein sequence ID" value="KZT06719.1"/>
    <property type="molecule type" value="Genomic_DNA"/>
</dbReference>
<evidence type="ECO:0000313" key="2">
    <source>
        <dbReference type="Proteomes" id="UP000076871"/>
    </source>
</evidence>
<reference evidence="1 2" key="1">
    <citation type="journal article" date="2016" name="Mol. Biol. Evol.">
        <title>Comparative Genomics of Early-Diverging Mushroom-Forming Fungi Provides Insights into the Origins of Lignocellulose Decay Capabilities.</title>
        <authorList>
            <person name="Nagy L.G."/>
            <person name="Riley R."/>
            <person name="Tritt A."/>
            <person name="Adam C."/>
            <person name="Daum C."/>
            <person name="Floudas D."/>
            <person name="Sun H."/>
            <person name="Yadav J.S."/>
            <person name="Pangilinan J."/>
            <person name="Larsson K.H."/>
            <person name="Matsuura K."/>
            <person name="Barry K."/>
            <person name="Labutti K."/>
            <person name="Kuo R."/>
            <person name="Ohm R.A."/>
            <person name="Bhattacharya S.S."/>
            <person name="Shirouzu T."/>
            <person name="Yoshinaga Y."/>
            <person name="Martin F.M."/>
            <person name="Grigoriev I.V."/>
            <person name="Hibbett D.S."/>
        </authorList>
    </citation>
    <scope>NUCLEOTIDE SEQUENCE [LARGE SCALE GENOMIC DNA]</scope>
    <source>
        <strain evidence="1 2">93-53</strain>
    </source>
</reference>
<dbReference type="STRING" id="1314785.A0A165ECC8"/>
<accession>A0A165ECC8</accession>
<evidence type="ECO:0000313" key="1">
    <source>
        <dbReference type="EMBL" id="KZT06719.1"/>
    </source>
</evidence>
<organism evidence="1 2">
    <name type="scientific">Laetiporus sulphureus 93-53</name>
    <dbReference type="NCBI Taxonomy" id="1314785"/>
    <lineage>
        <taxon>Eukaryota</taxon>
        <taxon>Fungi</taxon>
        <taxon>Dikarya</taxon>
        <taxon>Basidiomycota</taxon>
        <taxon>Agaricomycotina</taxon>
        <taxon>Agaricomycetes</taxon>
        <taxon>Polyporales</taxon>
        <taxon>Laetiporus</taxon>
    </lineage>
</organism>
<dbReference type="AlphaFoldDB" id="A0A165ECC8"/>
<protein>
    <submittedName>
        <fullName evidence="1">Uncharacterized protein</fullName>
    </submittedName>
</protein>
<dbReference type="InParanoid" id="A0A165ECC8"/>
<proteinExistence type="predicted"/>
<keyword evidence="2" id="KW-1185">Reference proteome</keyword>
<name>A0A165ECC8_9APHY</name>